<name>A0ACB8Y5I2_ARCLA</name>
<evidence type="ECO:0000313" key="1">
    <source>
        <dbReference type="EMBL" id="KAI3678845.1"/>
    </source>
</evidence>
<dbReference type="Proteomes" id="UP001055879">
    <property type="component" value="Linkage Group LG14"/>
</dbReference>
<comment type="caution">
    <text evidence="1">The sequence shown here is derived from an EMBL/GenBank/DDBJ whole genome shotgun (WGS) entry which is preliminary data.</text>
</comment>
<accession>A0ACB8Y5I2</accession>
<gene>
    <name evidence="1" type="ORF">L6452_38149</name>
</gene>
<evidence type="ECO:0000313" key="2">
    <source>
        <dbReference type="Proteomes" id="UP001055879"/>
    </source>
</evidence>
<sequence>MDGFGGSKNRRITMASNTGSDGNRRPPLCGGRRRVVATKKRGWTNPLAVNNSVKKLQRREICSKPHRSSSITKSLHRFCNFRLTGAGGPDEEDNKWPPWLKPLLCESFFGAGGPDEEDNKWPPWLKPLLCESFFVQCKLHEDSHKLIFGRIRCGHCKKLAPIFDLLGTSVKKTKYVFVGKPLTPGYGFRLSHLGQFCLLRYTSKLRNSWCAQLSICHLRGKGLALLAMDATKGLMDHLFMAACEWFLMFWVFIDATLASSLTKFAQYCELQIPCLLCSRFDHFFGNEEPGTNLNLFCNKHQVDISYLIYCDLHNKLVDVREMCEDCLRSVTLQSQSNLEPFRFMVGAIGREKEGYRRSNKNFVCVSSGIRTCSCCKGQWKAKSSGRAMVQPNVVGSGVAKATTKPPLPRVSRRNRSRRPDSFKKMRNKIKHRRVDPMLPVGFPQFKFTSDSEFEFLFSDDDDGSFKAVGIGEGNLKDDSIMGGSKNDEIQSGIRRRAYSTSDLGSALLEAQLNESRRIRSASLTPNCSIGHGLTELYKKPNIMHFPHGKTEEFDLSRARRDKKLLSSDRHGSLDGSQDPYKIFTRHSFNASDLRSALLLEMLLGNNILPRRSASLTPSSSYGHGLGEANFPKSQSRPTPKVKRYKKSRNPTNGQGSLDDSAVSRRTGSHSHNQNHIPRRHSCSVFHMGCGKILLNMPVDESLMSYSASLAPNGSISRGLEEPKKSKFQKGGKENNPLPPTGSTKRFGSSSDVRSYLDDSVVSTRTGGQYQNTIPRRHSYSAFDSGGAVLVEMHIGQSSRNRSASLTPNASVGYGFGEPKRSKNQIRPSPSHPQELGHHTHGKTKRDKKPLPSMNSINRLSSPPNVRSEFLATSLDDSVISRNANNRYTNVNPRRHSYSAFELGCALLLNMNLDESLRRHSASLAPNGSIDRGLVEPNMSKSQKDNPLPPHSSNKRLSSSSGVKSDSSTTFSDKTKRRGSLDDSVVSRRTGSQNQNETPRRHSISAFDLGRALLVEMHLDESLKNPSSSLHSSEPNSLQSHHRKAKKDKNPLPLPPNSISLDDSFVSKNSGSHNHHTNPRRHSYSVLELGCAILLNMKTDESPNYSASLDPNGSIGHGSTLQKGAEDKKSLPPISSVKGFSSSPDVRSDLSTDKTKRHGSLDDSVVSRSTGSQNQNETPRRHSISAFDLGRALLVEMYLDESLKRCYASSVPSCSAGIVSSELNRSKHQNQPSSHSSEYSSANGVQFPHQKAKSDKVALPPPNTINKLGSSSDVRSDQLTISFKKTNGYGSLDDSVVVSRSPSDHNQYNSPRRHSYSTYEMGLTPNCSMGHNLEKSKKSKTETRPSSLNAHQKAEGSRHKRSRKDVGSSVDVRNDLSSASLYKPDGNVSFDDSFVSYNRDNQNRHTNLPRNSYSTSDLRSLHLQQMNLDESLTSKSASLKPNCSIGQGSGELNWLTFQTGTNSCSLEFGYLNSTQLSHRKRKKHGYPKAKKAKKSLPSTNYVKLVSSSTNADSDLDKADGYVSFDDVVSNNNDRQNRYNIFSRNSQSATDLSSAYLLEMHLEDSLRRRSASVTPDCATEYGLEESKWPKSPNGPSRYHSPELGSPNHEQFPVEEAKKADLQEFEKDKKPPLPSMHPTKEMDFSTNTRSDLCTACLDKIDGRSMDGRSVCESEIDAGADKQKLQAEDDLRCMRLLQSELEAERNAATVAAHHAMNMITRLQQEKAALQMEALQYLRMMEEQAEYDMEALQKANELVEEKENEIQDLVDELEQYRRKYGDESTRHVHAPIKSLEEEKKYVLQWLSTLEQQLHQISSLQTSNGMSNGDIKSNENSLSTQKDSSISKGVNDKSQENKIHVDSAQKMVSKDGEVDLATIQHEIAYLKEKMETFEADLEFLRHTCNTLHSDEGLEFIQDITLQLQDLRSFMFDRKYSSSS</sequence>
<proteinExistence type="predicted"/>
<organism evidence="1 2">
    <name type="scientific">Arctium lappa</name>
    <name type="common">Greater burdock</name>
    <name type="synonym">Lappa major</name>
    <dbReference type="NCBI Taxonomy" id="4217"/>
    <lineage>
        <taxon>Eukaryota</taxon>
        <taxon>Viridiplantae</taxon>
        <taxon>Streptophyta</taxon>
        <taxon>Embryophyta</taxon>
        <taxon>Tracheophyta</taxon>
        <taxon>Spermatophyta</taxon>
        <taxon>Magnoliopsida</taxon>
        <taxon>eudicotyledons</taxon>
        <taxon>Gunneridae</taxon>
        <taxon>Pentapetalae</taxon>
        <taxon>asterids</taxon>
        <taxon>campanulids</taxon>
        <taxon>Asterales</taxon>
        <taxon>Asteraceae</taxon>
        <taxon>Carduoideae</taxon>
        <taxon>Cardueae</taxon>
        <taxon>Arctiinae</taxon>
        <taxon>Arctium</taxon>
    </lineage>
</organism>
<dbReference type="EMBL" id="CM042060">
    <property type="protein sequence ID" value="KAI3678845.1"/>
    <property type="molecule type" value="Genomic_DNA"/>
</dbReference>
<reference evidence="2" key="1">
    <citation type="journal article" date="2022" name="Mol. Ecol. Resour.">
        <title>The genomes of chicory, endive, great burdock and yacon provide insights into Asteraceae palaeo-polyploidization history and plant inulin production.</title>
        <authorList>
            <person name="Fan W."/>
            <person name="Wang S."/>
            <person name="Wang H."/>
            <person name="Wang A."/>
            <person name="Jiang F."/>
            <person name="Liu H."/>
            <person name="Zhao H."/>
            <person name="Xu D."/>
            <person name="Zhang Y."/>
        </authorList>
    </citation>
    <scope>NUCLEOTIDE SEQUENCE [LARGE SCALE GENOMIC DNA]</scope>
    <source>
        <strain evidence="2">cv. Niubang</strain>
    </source>
</reference>
<protein>
    <submittedName>
        <fullName evidence="1">Uncharacterized protein</fullName>
    </submittedName>
</protein>
<keyword evidence="2" id="KW-1185">Reference proteome</keyword>
<reference evidence="1 2" key="2">
    <citation type="journal article" date="2022" name="Mol. Ecol. Resour.">
        <title>The genomes of chicory, endive, great burdock and yacon provide insights into Asteraceae paleo-polyploidization history and plant inulin production.</title>
        <authorList>
            <person name="Fan W."/>
            <person name="Wang S."/>
            <person name="Wang H."/>
            <person name="Wang A."/>
            <person name="Jiang F."/>
            <person name="Liu H."/>
            <person name="Zhao H."/>
            <person name="Xu D."/>
            <person name="Zhang Y."/>
        </authorList>
    </citation>
    <scope>NUCLEOTIDE SEQUENCE [LARGE SCALE GENOMIC DNA]</scope>
    <source>
        <strain evidence="2">cv. Niubang</strain>
    </source>
</reference>